<name>A0ABR1NM93_DIAER</name>
<gene>
    <name evidence="1" type="ORF">SLS63_013866</name>
</gene>
<dbReference type="Proteomes" id="UP001430848">
    <property type="component" value="Unassembled WGS sequence"/>
</dbReference>
<keyword evidence="2" id="KW-1185">Reference proteome</keyword>
<dbReference type="Pfam" id="PF00106">
    <property type="entry name" value="adh_short"/>
    <property type="match status" value="1"/>
</dbReference>
<reference evidence="1 2" key="1">
    <citation type="submission" date="2024-02" db="EMBL/GenBank/DDBJ databases">
        <title>De novo assembly and annotation of 12 fungi associated with fruit tree decline syndrome in Ontario, Canada.</title>
        <authorList>
            <person name="Sulman M."/>
            <person name="Ellouze W."/>
            <person name="Ilyukhin E."/>
        </authorList>
    </citation>
    <scope>NUCLEOTIDE SEQUENCE [LARGE SCALE GENOMIC DNA]</scope>
    <source>
        <strain evidence="1 2">M169</strain>
    </source>
</reference>
<dbReference type="PANTHER" id="PTHR43431:SF7">
    <property type="entry name" value="OXIDOREDUCTASE, SHORT CHAIN DEHYDROGENASE_REDUCTASE FAMILY (AFU_ORTHOLOGUE AFUA_5G14000)"/>
    <property type="match status" value="1"/>
</dbReference>
<dbReference type="InterPro" id="IPR036291">
    <property type="entry name" value="NAD(P)-bd_dom_sf"/>
</dbReference>
<comment type="caution">
    <text evidence="1">The sequence shown here is derived from an EMBL/GenBank/DDBJ whole genome shotgun (WGS) entry which is preliminary data.</text>
</comment>
<dbReference type="PANTHER" id="PTHR43431">
    <property type="entry name" value="OXIDOREDUCTASE, SHORT CHAIN DEHYDROGENASE/REDUCTASE FAMILY (AFU_ORTHOLOGUE AFUA_5G14000)"/>
    <property type="match status" value="1"/>
</dbReference>
<dbReference type="SUPFAM" id="SSF51735">
    <property type="entry name" value="NAD(P)-binding Rossmann-fold domains"/>
    <property type="match status" value="1"/>
</dbReference>
<proteinExistence type="predicted"/>
<dbReference type="Gene3D" id="3.40.50.720">
    <property type="entry name" value="NAD(P)-binding Rossmann-like Domain"/>
    <property type="match status" value="1"/>
</dbReference>
<organism evidence="1 2">
    <name type="scientific">Diaporthe eres</name>
    <name type="common">Phomopsis oblonga</name>
    <dbReference type="NCBI Taxonomy" id="83184"/>
    <lineage>
        <taxon>Eukaryota</taxon>
        <taxon>Fungi</taxon>
        <taxon>Dikarya</taxon>
        <taxon>Ascomycota</taxon>
        <taxon>Pezizomycotina</taxon>
        <taxon>Sordariomycetes</taxon>
        <taxon>Sordariomycetidae</taxon>
        <taxon>Diaporthales</taxon>
        <taxon>Diaporthaceae</taxon>
        <taxon>Diaporthe</taxon>
        <taxon>Diaporthe eres species complex</taxon>
    </lineage>
</organism>
<dbReference type="InterPro" id="IPR002347">
    <property type="entry name" value="SDR_fam"/>
</dbReference>
<dbReference type="EMBL" id="JAKNSF020000210">
    <property type="protein sequence ID" value="KAK7706873.1"/>
    <property type="molecule type" value="Genomic_DNA"/>
</dbReference>
<protein>
    <recommendedName>
        <fullName evidence="3">Short chain dehydrogenase</fullName>
    </recommendedName>
</protein>
<evidence type="ECO:0000313" key="2">
    <source>
        <dbReference type="Proteomes" id="UP001430848"/>
    </source>
</evidence>
<evidence type="ECO:0008006" key="3">
    <source>
        <dbReference type="Google" id="ProtNLM"/>
    </source>
</evidence>
<accession>A0ABR1NM93</accession>
<evidence type="ECO:0000313" key="1">
    <source>
        <dbReference type="EMBL" id="KAK7706873.1"/>
    </source>
</evidence>
<sequence length="116" mass="12146">MSSPSFYALIAGVGSGIGRATALRFARTYPVVLVARNADSYSGLVDEIKASGGKAIGVAADVSRPDAMRSAFETIQKETKGSKLAAAIYNVNSGFVMKPFLDIKQEELELGLDGTA</sequence>